<proteinExistence type="predicted"/>
<comment type="caution">
    <text evidence="1">The sequence shown here is derived from an EMBL/GenBank/DDBJ whole genome shotgun (WGS) entry which is preliminary data.</text>
</comment>
<reference evidence="1" key="2">
    <citation type="submission" date="2021-10" db="EMBL/GenBank/DDBJ databases">
        <authorList>
            <person name="Piombo E."/>
        </authorList>
    </citation>
    <scope>NUCLEOTIDE SEQUENCE</scope>
</reference>
<name>A0ACA9TQL8_BIOOC</name>
<keyword evidence="2" id="KW-1185">Reference proteome</keyword>
<dbReference type="EMBL" id="CADEHS020000006">
    <property type="protein sequence ID" value="CAG9942842.1"/>
    <property type="molecule type" value="Genomic_DNA"/>
</dbReference>
<organism evidence="1 2">
    <name type="scientific">Clonostachys rosea f. rosea IK726</name>
    <dbReference type="NCBI Taxonomy" id="1349383"/>
    <lineage>
        <taxon>Eukaryota</taxon>
        <taxon>Fungi</taxon>
        <taxon>Dikarya</taxon>
        <taxon>Ascomycota</taxon>
        <taxon>Pezizomycotina</taxon>
        <taxon>Sordariomycetes</taxon>
        <taxon>Hypocreomycetidae</taxon>
        <taxon>Hypocreales</taxon>
        <taxon>Bionectriaceae</taxon>
        <taxon>Clonostachys</taxon>
    </lineage>
</organism>
<dbReference type="Proteomes" id="UP000836387">
    <property type="component" value="Unassembled WGS sequence"/>
</dbReference>
<reference evidence="1" key="1">
    <citation type="submission" date="2020-04" db="EMBL/GenBank/DDBJ databases">
        <authorList>
            <person name="Broberg M."/>
        </authorList>
    </citation>
    <scope>NUCLEOTIDE SEQUENCE</scope>
</reference>
<evidence type="ECO:0000313" key="1">
    <source>
        <dbReference type="EMBL" id="CAG9942842.1"/>
    </source>
</evidence>
<accession>A0ACA9TQL8</accession>
<gene>
    <name evidence="1" type="ORF">CRV2_00009783</name>
</gene>
<evidence type="ECO:0000313" key="2">
    <source>
        <dbReference type="Proteomes" id="UP000836387"/>
    </source>
</evidence>
<sequence>MSTDSEAKNRAVIYANPPEITTRVEELPIPKPGSGEVLVRLFYSGVCHTDYGICTNGFSTLPLPTPQGKTVPVLLTRASVGKVVALGDGVSFPQIGTMVGIKWAASACLSCDNCLEGGETTCITGTVSGYLTPGTFQQYCLSQASNVTLIPDGIDLAGAAPLMCGGVSVYSALKRAHVRHGQWVLISGAGGGLGHLAIQYAKAMGARIISLDVAAKERLCLELGSDIFIDFAGFATDGALAKEIHKLTGGGAKVVLVCSSSHRAYAQALSFLGFRGILACLGVPEGDSSPIAGANVPDMITNELTIFASKSGNRLEAKECLDIAAVGKIKTHYELQPMDNLTEVFKDMKSGKINGRIVLDLR</sequence>
<protein>
    <submittedName>
        <fullName evidence="1">Uncharacterized protein</fullName>
    </submittedName>
</protein>